<protein>
    <submittedName>
        <fullName evidence="1">Uncharacterized protein</fullName>
    </submittedName>
</protein>
<dbReference type="VEuPathDB" id="FungiDB:MELLADRAFT_92002"/>
<keyword evidence="2" id="KW-1185">Reference proteome</keyword>
<dbReference type="GeneID" id="18936088"/>
<proteinExistence type="predicted"/>
<dbReference type="RefSeq" id="XP_007415211.1">
    <property type="nucleotide sequence ID" value="XM_007415149.1"/>
</dbReference>
<dbReference type="EMBL" id="GL883137">
    <property type="protein sequence ID" value="EGG01620.1"/>
    <property type="molecule type" value="Genomic_DNA"/>
</dbReference>
<evidence type="ECO:0000313" key="1">
    <source>
        <dbReference type="EMBL" id="EGG01620.1"/>
    </source>
</evidence>
<gene>
    <name evidence="1" type="ORF">MELLADRAFT_92002</name>
</gene>
<evidence type="ECO:0000313" key="2">
    <source>
        <dbReference type="Proteomes" id="UP000001072"/>
    </source>
</evidence>
<dbReference type="HOGENOM" id="CLU_2638563_0_0_1"/>
<dbReference type="KEGG" id="mlr:MELLADRAFT_92002"/>
<name>F4S164_MELLP</name>
<dbReference type="InParanoid" id="F4S164"/>
<reference evidence="2" key="1">
    <citation type="journal article" date="2011" name="Proc. Natl. Acad. Sci. U.S.A.">
        <title>Obligate biotrophy features unraveled by the genomic analysis of rust fungi.</title>
        <authorList>
            <person name="Duplessis S."/>
            <person name="Cuomo C.A."/>
            <person name="Lin Y.-C."/>
            <person name="Aerts A."/>
            <person name="Tisserant E."/>
            <person name="Veneault-Fourrey C."/>
            <person name="Joly D.L."/>
            <person name="Hacquard S."/>
            <person name="Amselem J."/>
            <person name="Cantarel B.L."/>
            <person name="Chiu R."/>
            <person name="Coutinho P.M."/>
            <person name="Feau N."/>
            <person name="Field M."/>
            <person name="Frey P."/>
            <person name="Gelhaye E."/>
            <person name="Goldberg J."/>
            <person name="Grabherr M.G."/>
            <person name="Kodira C.D."/>
            <person name="Kohler A."/>
            <person name="Kuees U."/>
            <person name="Lindquist E.A."/>
            <person name="Lucas S.M."/>
            <person name="Mago R."/>
            <person name="Mauceli E."/>
            <person name="Morin E."/>
            <person name="Murat C."/>
            <person name="Pangilinan J.L."/>
            <person name="Park R."/>
            <person name="Pearson M."/>
            <person name="Quesneville H."/>
            <person name="Rouhier N."/>
            <person name="Sakthikumar S."/>
            <person name="Salamov A.A."/>
            <person name="Schmutz J."/>
            <person name="Selles B."/>
            <person name="Shapiro H."/>
            <person name="Tanguay P."/>
            <person name="Tuskan G.A."/>
            <person name="Henrissat B."/>
            <person name="Van de Peer Y."/>
            <person name="Rouze P."/>
            <person name="Ellis J.G."/>
            <person name="Dodds P.N."/>
            <person name="Schein J.E."/>
            <person name="Zhong S."/>
            <person name="Hamelin R.C."/>
            <person name="Grigoriev I.V."/>
            <person name="Szabo L.J."/>
            <person name="Martin F."/>
        </authorList>
    </citation>
    <scope>NUCLEOTIDE SEQUENCE [LARGE SCALE GENOMIC DNA]</scope>
    <source>
        <strain evidence="2">98AG31 / pathotype 3-4-7</strain>
    </source>
</reference>
<dbReference type="Proteomes" id="UP000001072">
    <property type="component" value="Unassembled WGS sequence"/>
</dbReference>
<dbReference type="AlphaFoldDB" id="F4S164"/>
<sequence>MLNLNMKLEDSSIKGQVKAIDWPLIWNFESWNLHRHIILELIITGRIDLSKSLLEAQARTVFLLYTVVQKANLKMNC</sequence>
<organism evidence="2">
    <name type="scientific">Melampsora larici-populina (strain 98AG31 / pathotype 3-4-7)</name>
    <name type="common">Poplar leaf rust fungus</name>
    <dbReference type="NCBI Taxonomy" id="747676"/>
    <lineage>
        <taxon>Eukaryota</taxon>
        <taxon>Fungi</taxon>
        <taxon>Dikarya</taxon>
        <taxon>Basidiomycota</taxon>
        <taxon>Pucciniomycotina</taxon>
        <taxon>Pucciniomycetes</taxon>
        <taxon>Pucciniales</taxon>
        <taxon>Melampsoraceae</taxon>
        <taxon>Melampsora</taxon>
    </lineage>
</organism>
<accession>F4S164</accession>